<dbReference type="AlphaFoldDB" id="A0A1U7D1Q2"/>
<dbReference type="KEGG" id="tpro:Ga0080559_TMP1204"/>
<name>A0A1U7D1Q2_9RHOB</name>
<accession>A0A1U7D1Q2</accession>
<gene>
    <name evidence="1" type="ORF">Ga0080559_TMP1204</name>
</gene>
<keyword evidence="2" id="KW-1185">Reference proteome</keyword>
<evidence type="ECO:0000313" key="1">
    <source>
        <dbReference type="EMBL" id="APX22000.1"/>
    </source>
</evidence>
<dbReference type="STRING" id="1229727.Ga0080559_TMP1204"/>
<evidence type="ECO:0000313" key="2">
    <source>
        <dbReference type="Proteomes" id="UP000186559"/>
    </source>
</evidence>
<sequence>MVEKTLEGGEGHRRDVVLDPLGVELGGLGGHADRALLYVSMRRDVMGAFAIPPLHRVLAVLGAGCVLGLNGVLLADTFGLPIPFLKQVPDAPAGGLLQFVRIGKTSRKH</sequence>
<dbReference type="Proteomes" id="UP000186559">
    <property type="component" value="Chromosome"/>
</dbReference>
<dbReference type="EMBL" id="CP014796">
    <property type="protein sequence ID" value="APX22000.1"/>
    <property type="molecule type" value="Genomic_DNA"/>
</dbReference>
<protein>
    <submittedName>
        <fullName evidence="1">Manganese transport protein MntH</fullName>
    </submittedName>
</protein>
<organism evidence="1 2">
    <name type="scientific">Salipiger profundus</name>
    <dbReference type="NCBI Taxonomy" id="1229727"/>
    <lineage>
        <taxon>Bacteria</taxon>
        <taxon>Pseudomonadati</taxon>
        <taxon>Pseudomonadota</taxon>
        <taxon>Alphaproteobacteria</taxon>
        <taxon>Rhodobacterales</taxon>
        <taxon>Roseobacteraceae</taxon>
        <taxon>Salipiger</taxon>
    </lineage>
</organism>
<reference evidence="1 2" key="1">
    <citation type="submission" date="2016-03" db="EMBL/GenBank/DDBJ databases">
        <title>Deep-sea bacteria in the southern Pacific.</title>
        <authorList>
            <person name="Tang K."/>
        </authorList>
    </citation>
    <scope>NUCLEOTIDE SEQUENCE [LARGE SCALE GENOMIC DNA]</scope>
    <source>
        <strain evidence="1 2">JLT2016</strain>
    </source>
</reference>
<proteinExistence type="predicted"/>
<dbReference type="RefSeq" id="WP_371683186.1">
    <property type="nucleotide sequence ID" value="NZ_BMEW01000003.1"/>
</dbReference>